<evidence type="ECO:0000313" key="1">
    <source>
        <dbReference type="EMBL" id="MPM69656.1"/>
    </source>
</evidence>
<proteinExistence type="predicted"/>
<dbReference type="EMBL" id="VSSQ01022999">
    <property type="protein sequence ID" value="MPM69656.1"/>
    <property type="molecule type" value="Genomic_DNA"/>
</dbReference>
<comment type="caution">
    <text evidence="1">The sequence shown here is derived from an EMBL/GenBank/DDBJ whole genome shotgun (WGS) entry which is preliminary data.</text>
</comment>
<reference evidence="1" key="1">
    <citation type="submission" date="2019-08" db="EMBL/GenBank/DDBJ databases">
        <authorList>
            <person name="Kucharzyk K."/>
            <person name="Murdoch R.W."/>
            <person name="Higgins S."/>
            <person name="Loffler F."/>
        </authorList>
    </citation>
    <scope>NUCLEOTIDE SEQUENCE</scope>
</reference>
<organism evidence="1">
    <name type="scientific">bioreactor metagenome</name>
    <dbReference type="NCBI Taxonomy" id="1076179"/>
    <lineage>
        <taxon>unclassified sequences</taxon>
        <taxon>metagenomes</taxon>
        <taxon>ecological metagenomes</taxon>
    </lineage>
</organism>
<sequence length="97" mass="10461">MMTDFTSGWEYQTGSTPSCTLPPEVQKAFDSATRGMVSLPFVPVLYVARRVGIGTSYCIVCKLAAQAMPGVPGYQVFYIHVGPDGRATLTKISPLID</sequence>
<name>A0A645BVX7_9ZZZZ</name>
<accession>A0A645BVX7</accession>
<protein>
    <submittedName>
        <fullName evidence="1">Uncharacterized protein</fullName>
    </submittedName>
</protein>
<dbReference type="AlphaFoldDB" id="A0A645BVX7"/>
<gene>
    <name evidence="1" type="ORF">SDC9_116604</name>
</gene>